<protein>
    <recommendedName>
        <fullName evidence="2">DUF3052 domain-containing protein</fullName>
    </recommendedName>
</protein>
<accession>A0A0F9EMC3</accession>
<sequence>MINPPENYKILLGKIPKDVTFHSESEKNLDLIQIFIRNRKELEDLLPKMKPKLKPNGKLWVSYLKGTSKSKTDINRDSLRKYAKSIGLKTIGLVSIDKNWSSMRLKTND</sequence>
<reference evidence="1" key="1">
    <citation type="journal article" date="2015" name="Nature">
        <title>Complex archaea that bridge the gap between prokaryotes and eukaryotes.</title>
        <authorList>
            <person name="Spang A."/>
            <person name="Saw J.H."/>
            <person name="Jorgensen S.L."/>
            <person name="Zaremba-Niedzwiedzka K."/>
            <person name="Martijn J."/>
            <person name="Lind A.E."/>
            <person name="van Eijk R."/>
            <person name="Schleper C."/>
            <person name="Guy L."/>
            <person name="Ettema T.J."/>
        </authorList>
    </citation>
    <scope>NUCLEOTIDE SEQUENCE</scope>
</reference>
<dbReference type="EMBL" id="LAZR01024415">
    <property type="protein sequence ID" value="KKL75204.1"/>
    <property type="molecule type" value="Genomic_DNA"/>
</dbReference>
<evidence type="ECO:0000313" key="1">
    <source>
        <dbReference type="EMBL" id="KKL75204.1"/>
    </source>
</evidence>
<proteinExistence type="predicted"/>
<evidence type="ECO:0008006" key="2">
    <source>
        <dbReference type="Google" id="ProtNLM"/>
    </source>
</evidence>
<dbReference type="AlphaFoldDB" id="A0A0F9EMC3"/>
<comment type="caution">
    <text evidence="1">The sequence shown here is derived from an EMBL/GenBank/DDBJ whole genome shotgun (WGS) entry which is preliminary data.</text>
</comment>
<name>A0A0F9EMC3_9ZZZZ</name>
<organism evidence="1">
    <name type="scientific">marine sediment metagenome</name>
    <dbReference type="NCBI Taxonomy" id="412755"/>
    <lineage>
        <taxon>unclassified sequences</taxon>
        <taxon>metagenomes</taxon>
        <taxon>ecological metagenomes</taxon>
    </lineage>
</organism>
<gene>
    <name evidence="1" type="ORF">LCGC14_2057210</name>
</gene>